<proteinExistence type="predicted"/>
<protein>
    <submittedName>
        <fullName evidence="2">Uncharacterized protein</fullName>
    </submittedName>
</protein>
<feature type="compositionally biased region" description="Low complexity" evidence="1">
    <location>
        <begin position="45"/>
        <end position="79"/>
    </location>
</feature>
<feature type="region of interest" description="Disordered" evidence="1">
    <location>
        <begin position="173"/>
        <end position="196"/>
    </location>
</feature>
<comment type="caution">
    <text evidence="2">The sequence shown here is derived from an EMBL/GenBank/DDBJ whole genome shotgun (WGS) entry which is preliminary data.</text>
</comment>
<feature type="region of interest" description="Disordered" evidence="1">
    <location>
        <begin position="1"/>
        <end position="110"/>
    </location>
</feature>
<feature type="compositionally biased region" description="Low complexity" evidence="1">
    <location>
        <begin position="1"/>
        <end position="14"/>
    </location>
</feature>
<gene>
    <name evidence="2" type="ORF">TWF696_002197</name>
</gene>
<name>A0AAV9U3I5_9PEZI</name>
<organism evidence="2 3">
    <name type="scientific">Orbilia brochopaga</name>
    <dbReference type="NCBI Taxonomy" id="3140254"/>
    <lineage>
        <taxon>Eukaryota</taxon>
        <taxon>Fungi</taxon>
        <taxon>Dikarya</taxon>
        <taxon>Ascomycota</taxon>
        <taxon>Pezizomycotina</taxon>
        <taxon>Orbiliomycetes</taxon>
        <taxon>Orbiliales</taxon>
        <taxon>Orbiliaceae</taxon>
        <taxon>Orbilia</taxon>
    </lineage>
</organism>
<dbReference type="EMBL" id="JAVHNQ010000012">
    <property type="protein sequence ID" value="KAK6335419.1"/>
    <property type="molecule type" value="Genomic_DNA"/>
</dbReference>
<sequence length="326" mass="35219">MSTPQPTPAAATPADDTKSRRKSIQRFLSQIIKPGKSGKSKKSESPASAAPAAAPAAPAAESSSSAAAAAEAPSTSATPTPAPIEPVAESKEAGPSTSKAAPLSAGARQLAEKHGIEIPEDWPYPARPPIGERVEKPIRMRVRRYCHVCQTAFGSDKACPSCAHKRCVECPRSPASKQKKKQKHKEKEPEPYEGLTIPAKPAGQDLVYRKIRQRVHYKCHKCETDFAGQRHCPSCSHNCCKRCQRTPGRKPKEELPKRKRPIRWKCCGCHTGGNIAKTCSCSHSRCVDCTRELKKKKKKAVMPVETTATDTDVDIVSSALAAAKIS</sequence>
<dbReference type="Proteomes" id="UP001375240">
    <property type="component" value="Unassembled WGS sequence"/>
</dbReference>
<evidence type="ECO:0000313" key="2">
    <source>
        <dbReference type="EMBL" id="KAK6335419.1"/>
    </source>
</evidence>
<keyword evidence="3" id="KW-1185">Reference proteome</keyword>
<reference evidence="2 3" key="1">
    <citation type="submission" date="2019-10" db="EMBL/GenBank/DDBJ databases">
        <authorList>
            <person name="Palmer J.M."/>
        </authorList>
    </citation>
    <scope>NUCLEOTIDE SEQUENCE [LARGE SCALE GENOMIC DNA]</scope>
    <source>
        <strain evidence="2 3">TWF696</strain>
    </source>
</reference>
<accession>A0AAV9U3I5</accession>
<dbReference type="AlphaFoldDB" id="A0AAV9U3I5"/>
<evidence type="ECO:0000313" key="3">
    <source>
        <dbReference type="Proteomes" id="UP001375240"/>
    </source>
</evidence>
<evidence type="ECO:0000256" key="1">
    <source>
        <dbReference type="SAM" id="MobiDB-lite"/>
    </source>
</evidence>